<sequence>MASQLRPGVDLDDKTVKDLIEDCLSIFPDCTQLGHIEIQLFMSNMMESLRLWAERTEESAAASGSVEKVLESRPNALYKIKFALFMIFNNLNWYKTNASEDEDTARCLKDIKRIIEGLDMVGRAIIQ</sequence>
<dbReference type="OrthoDB" id="10327549at2759"/>
<dbReference type="HOGENOM" id="CLU_1938641_0_0_1"/>
<reference evidence="1 2" key="1">
    <citation type="journal article" date="2014" name="Proc. Natl. Acad. Sci. U.S.A.">
        <title>Trajectory and genomic determinants of fungal-pathogen speciation and host adaptation.</title>
        <authorList>
            <person name="Hu X."/>
            <person name="Xiao G."/>
            <person name="Zheng P."/>
            <person name="Shang Y."/>
            <person name="Su Y."/>
            <person name="Zhang X."/>
            <person name="Liu X."/>
            <person name="Zhan S."/>
            <person name="St Leger R.J."/>
            <person name="Wang C."/>
        </authorList>
    </citation>
    <scope>NUCLEOTIDE SEQUENCE [LARGE SCALE GENOMIC DNA]</scope>
    <source>
        <strain evidence="1 2">ARSEF 977</strain>
    </source>
</reference>
<comment type="caution">
    <text evidence="1">The sequence shown here is derived from an EMBL/GenBank/DDBJ whole genome shotgun (WGS) entry which is preliminary data.</text>
</comment>
<gene>
    <name evidence="1" type="ORF">MGU_09087</name>
</gene>
<evidence type="ECO:0000313" key="2">
    <source>
        <dbReference type="Proteomes" id="UP000031192"/>
    </source>
</evidence>
<dbReference type="Proteomes" id="UP000031192">
    <property type="component" value="Unassembled WGS sequence"/>
</dbReference>
<evidence type="ECO:0000313" key="1">
    <source>
        <dbReference type="EMBL" id="KID83701.1"/>
    </source>
</evidence>
<dbReference type="AlphaFoldDB" id="A0A0B4H1Q8"/>
<protein>
    <submittedName>
        <fullName evidence="1">Uncharacterized protein</fullName>
    </submittedName>
</protein>
<accession>A0A0B4H1Q8</accession>
<proteinExistence type="predicted"/>
<organism evidence="1 2">
    <name type="scientific">Metarhizium guizhouense (strain ARSEF 977)</name>
    <dbReference type="NCBI Taxonomy" id="1276136"/>
    <lineage>
        <taxon>Eukaryota</taxon>
        <taxon>Fungi</taxon>
        <taxon>Dikarya</taxon>
        <taxon>Ascomycota</taxon>
        <taxon>Pezizomycotina</taxon>
        <taxon>Sordariomycetes</taxon>
        <taxon>Hypocreomycetidae</taxon>
        <taxon>Hypocreales</taxon>
        <taxon>Clavicipitaceae</taxon>
        <taxon>Metarhizium</taxon>
    </lineage>
</organism>
<dbReference type="EMBL" id="AZNH01000055">
    <property type="protein sequence ID" value="KID83701.1"/>
    <property type="molecule type" value="Genomic_DNA"/>
</dbReference>
<keyword evidence="2" id="KW-1185">Reference proteome</keyword>
<name>A0A0B4H1Q8_METGA</name>